<evidence type="ECO:0000259" key="9">
    <source>
        <dbReference type="PROSITE" id="PS51144"/>
    </source>
</evidence>
<keyword evidence="5" id="KW-0479">Metal-binding</keyword>
<dbReference type="SUPFAM" id="SSF51069">
    <property type="entry name" value="Carbonic anhydrase"/>
    <property type="match status" value="1"/>
</dbReference>
<evidence type="ECO:0000256" key="3">
    <source>
        <dbReference type="ARBA" id="ARBA00012925"/>
    </source>
</evidence>
<evidence type="ECO:0000256" key="6">
    <source>
        <dbReference type="ARBA" id="ARBA00022833"/>
    </source>
</evidence>
<dbReference type="Gene3D" id="3.10.200.10">
    <property type="entry name" value="Alpha carbonic anhydrase"/>
    <property type="match status" value="1"/>
</dbReference>
<dbReference type="EMBL" id="CP111015">
    <property type="protein sequence ID" value="WAR03203.1"/>
    <property type="molecule type" value="Genomic_DNA"/>
</dbReference>
<dbReference type="Pfam" id="PF00194">
    <property type="entry name" value="Carb_anhydrase"/>
    <property type="match status" value="1"/>
</dbReference>
<organism evidence="10 11">
    <name type="scientific">Mya arenaria</name>
    <name type="common">Soft-shell clam</name>
    <dbReference type="NCBI Taxonomy" id="6604"/>
    <lineage>
        <taxon>Eukaryota</taxon>
        <taxon>Metazoa</taxon>
        <taxon>Spiralia</taxon>
        <taxon>Lophotrochozoa</taxon>
        <taxon>Mollusca</taxon>
        <taxon>Bivalvia</taxon>
        <taxon>Autobranchia</taxon>
        <taxon>Heteroconchia</taxon>
        <taxon>Euheterodonta</taxon>
        <taxon>Imparidentia</taxon>
        <taxon>Neoheterodontei</taxon>
        <taxon>Myida</taxon>
        <taxon>Myoidea</taxon>
        <taxon>Myidae</taxon>
        <taxon>Mya</taxon>
    </lineage>
</organism>
<keyword evidence="11" id="KW-1185">Reference proteome</keyword>
<keyword evidence="7" id="KW-0456">Lyase</keyword>
<comment type="subcellular location">
    <subcellularLocation>
        <location evidence="1">Secreted</location>
    </subcellularLocation>
</comment>
<gene>
    <name evidence="10" type="ORF">MAR_009761</name>
</gene>
<sequence length="238" mass="25650">MTEVDLNMFFNRQCQFYTYAGSTTTPPCHQSVRWIIMKDPLMVTERAWFRLTGLQSRGDFNSRFGNYRTTQPLNDRMVEANFMPENGPVRPSPDAEIIAMMARPNMLVLPSPDAPRSAMMAARMTDVNPGNVTADAAGVSSMATMAGGGAAPPMAMGGILRSSMPIPPGSPMSAMMMMMTPALNANVGRIIQDFMMRPRGSRGTGPGVMSSGQGMSGMMSPMEAMGSGMPPMMLRTIG</sequence>
<name>A0ABY7E334_MYAAR</name>
<dbReference type="InterPro" id="IPR023561">
    <property type="entry name" value="Carbonic_anhydrase_a-class"/>
</dbReference>
<dbReference type="PANTHER" id="PTHR18952:SF265">
    <property type="entry name" value="CARBONIC ANHYDRASE"/>
    <property type="match status" value="1"/>
</dbReference>
<dbReference type="PROSITE" id="PS51144">
    <property type="entry name" value="ALPHA_CA_2"/>
    <property type="match status" value="1"/>
</dbReference>
<evidence type="ECO:0000256" key="4">
    <source>
        <dbReference type="ARBA" id="ARBA00022525"/>
    </source>
</evidence>
<accession>A0ABY7E334</accession>
<dbReference type="InterPro" id="IPR036398">
    <property type="entry name" value="CA_dom_sf"/>
</dbReference>
<evidence type="ECO:0000256" key="8">
    <source>
        <dbReference type="ARBA" id="ARBA00048348"/>
    </source>
</evidence>
<evidence type="ECO:0000256" key="5">
    <source>
        <dbReference type="ARBA" id="ARBA00022723"/>
    </source>
</evidence>
<comment type="similarity">
    <text evidence="2">Belongs to the alpha-carbonic anhydrase family.</text>
</comment>
<dbReference type="PANTHER" id="PTHR18952">
    <property type="entry name" value="CARBONIC ANHYDRASE"/>
    <property type="match status" value="1"/>
</dbReference>
<comment type="catalytic activity">
    <reaction evidence="8">
        <text>hydrogencarbonate + H(+) = CO2 + H2O</text>
        <dbReference type="Rhea" id="RHEA:10748"/>
        <dbReference type="ChEBI" id="CHEBI:15377"/>
        <dbReference type="ChEBI" id="CHEBI:15378"/>
        <dbReference type="ChEBI" id="CHEBI:16526"/>
        <dbReference type="ChEBI" id="CHEBI:17544"/>
        <dbReference type="EC" id="4.2.1.1"/>
    </reaction>
</comment>
<evidence type="ECO:0000313" key="11">
    <source>
        <dbReference type="Proteomes" id="UP001164746"/>
    </source>
</evidence>
<dbReference type="InterPro" id="IPR001148">
    <property type="entry name" value="CA_dom"/>
</dbReference>
<evidence type="ECO:0000256" key="1">
    <source>
        <dbReference type="ARBA" id="ARBA00004613"/>
    </source>
</evidence>
<reference evidence="10" key="1">
    <citation type="submission" date="2022-11" db="EMBL/GenBank/DDBJ databases">
        <title>Centuries of genome instability and evolution in soft-shell clam transmissible cancer (bioRxiv).</title>
        <authorList>
            <person name="Hart S.F.M."/>
            <person name="Yonemitsu M.A."/>
            <person name="Giersch R.M."/>
            <person name="Beal B.F."/>
            <person name="Arriagada G."/>
            <person name="Davis B.W."/>
            <person name="Ostrander E.A."/>
            <person name="Goff S.P."/>
            <person name="Metzger M.J."/>
        </authorList>
    </citation>
    <scope>NUCLEOTIDE SEQUENCE</scope>
    <source>
        <strain evidence="10">MELC-2E11</strain>
        <tissue evidence="10">Siphon/mantle</tissue>
    </source>
</reference>
<evidence type="ECO:0000256" key="7">
    <source>
        <dbReference type="ARBA" id="ARBA00023239"/>
    </source>
</evidence>
<dbReference type="EC" id="4.2.1.1" evidence="3"/>
<evidence type="ECO:0000256" key="2">
    <source>
        <dbReference type="ARBA" id="ARBA00010718"/>
    </source>
</evidence>
<feature type="domain" description="Alpha-carbonic anhydrase" evidence="9">
    <location>
        <begin position="1"/>
        <end position="82"/>
    </location>
</feature>
<dbReference type="Proteomes" id="UP001164746">
    <property type="component" value="Chromosome 4"/>
</dbReference>
<evidence type="ECO:0000313" key="10">
    <source>
        <dbReference type="EMBL" id="WAR03203.1"/>
    </source>
</evidence>
<proteinExistence type="inferred from homology"/>
<keyword evidence="4" id="KW-0964">Secreted</keyword>
<keyword evidence="6" id="KW-0862">Zinc</keyword>
<protein>
    <recommendedName>
        <fullName evidence="3">carbonic anhydrase</fullName>
        <ecNumber evidence="3">4.2.1.1</ecNumber>
    </recommendedName>
</protein>